<accession>A0A8D0CG96</accession>
<dbReference type="GeneTree" id="ENSGT00990000205219"/>
<sequence>MQHDIILNSGDPTLLFLLNLAFKSYSWLFTLPYKSLFCLVNHTPKYLTFFSISNPDLLPSSSCSFCLIFFTNILVFFSLIFKPAAFPYVSIRSFTVSINSFGSFKMITILSANVLSLYSSFLIFKPSILVSCLITLFITSNANINKSCESGHPCLVPFCIGNSCETSPLIISWYFPTL</sequence>
<keyword evidence="1" id="KW-1133">Transmembrane helix</keyword>
<keyword evidence="1" id="KW-0472">Membrane</keyword>
<organism evidence="2 3">
    <name type="scientific">Salvator merianae</name>
    <name type="common">Argentine black and white tegu</name>
    <name type="synonym">Tupinambis merianae</name>
    <dbReference type="NCBI Taxonomy" id="96440"/>
    <lineage>
        <taxon>Eukaryota</taxon>
        <taxon>Metazoa</taxon>
        <taxon>Chordata</taxon>
        <taxon>Craniata</taxon>
        <taxon>Vertebrata</taxon>
        <taxon>Euteleostomi</taxon>
        <taxon>Lepidosauria</taxon>
        <taxon>Squamata</taxon>
        <taxon>Bifurcata</taxon>
        <taxon>Unidentata</taxon>
        <taxon>Episquamata</taxon>
        <taxon>Laterata</taxon>
        <taxon>Teiioidea</taxon>
        <taxon>Teiidae</taxon>
        <taxon>Salvator</taxon>
    </lineage>
</organism>
<evidence type="ECO:0000313" key="2">
    <source>
        <dbReference type="Ensembl" id="ENSSMRP00000020788.1"/>
    </source>
</evidence>
<evidence type="ECO:0000256" key="1">
    <source>
        <dbReference type="SAM" id="Phobius"/>
    </source>
</evidence>
<feature type="transmembrane region" description="Helical" evidence="1">
    <location>
        <begin position="118"/>
        <end position="138"/>
    </location>
</feature>
<keyword evidence="1" id="KW-0812">Transmembrane</keyword>
<dbReference type="Proteomes" id="UP000694421">
    <property type="component" value="Unplaced"/>
</dbReference>
<dbReference type="Ensembl" id="ENSSMRT00000024357.1">
    <property type="protein sequence ID" value="ENSSMRP00000020788.1"/>
    <property type="gene ID" value="ENSSMRG00000016172.1"/>
</dbReference>
<proteinExistence type="predicted"/>
<protein>
    <submittedName>
        <fullName evidence="2">Uncharacterized protein</fullName>
    </submittedName>
</protein>
<feature type="transmembrane region" description="Helical" evidence="1">
    <location>
        <begin position="57"/>
        <end position="81"/>
    </location>
</feature>
<name>A0A8D0CG96_SALMN</name>
<reference evidence="2" key="2">
    <citation type="submission" date="2025-09" db="UniProtKB">
        <authorList>
            <consortium name="Ensembl"/>
        </authorList>
    </citation>
    <scope>IDENTIFICATION</scope>
</reference>
<dbReference type="OMA" id="ANINKSC"/>
<dbReference type="AlphaFoldDB" id="A0A8D0CG96"/>
<keyword evidence="3" id="KW-1185">Reference proteome</keyword>
<reference evidence="2" key="1">
    <citation type="submission" date="2025-08" db="UniProtKB">
        <authorList>
            <consortium name="Ensembl"/>
        </authorList>
    </citation>
    <scope>IDENTIFICATION</scope>
</reference>
<evidence type="ECO:0000313" key="3">
    <source>
        <dbReference type="Proteomes" id="UP000694421"/>
    </source>
</evidence>